<protein>
    <submittedName>
        <fullName evidence="1">Uncharacterized protein</fullName>
    </submittedName>
</protein>
<keyword evidence="2" id="KW-1185">Reference proteome</keyword>
<gene>
    <name evidence="1" type="ORF">DEO72_LG7g1642</name>
</gene>
<organism evidence="1 2">
    <name type="scientific">Vigna unguiculata</name>
    <name type="common">Cowpea</name>
    <dbReference type="NCBI Taxonomy" id="3917"/>
    <lineage>
        <taxon>Eukaryota</taxon>
        <taxon>Viridiplantae</taxon>
        <taxon>Streptophyta</taxon>
        <taxon>Embryophyta</taxon>
        <taxon>Tracheophyta</taxon>
        <taxon>Spermatophyta</taxon>
        <taxon>Magnoliopsida</taxon>
        <taxon>eudicotyledons</taxon>
        <taxon>Gunneridae</taxon>
        <taxon>Pentapetalae</taxon>
        <taxon>rosids</taxon>
        <taxon>fabids</taxon>
        <taxon>Fabales</taxon>
        <taxon>Fabaceae</taxon>
        <taxon>Papilionoideae</taxon>
        <taxon>50 kb inversion clade</taxon>
        <taxon>NPAAA clade</taxon>
        <taxon>indigoferoid/millettioid clade</taxon>
        <taxon>Phaseoleae</taxon>
        <taxon>Vigna</taxon>
    </lineage>
</organism>
<accession>A0A4D6MIF9</accession>
<name>A0A4D6MIF9_VIGUN</name>
<proteinExistence type="predicted"/>
<dbReference type="EMBL" id="CP039351">
    <property type="protein sequence ID" value="QCE00352.1"/>
    <property type="molecule type" value="Genomic_DNA"/>
</dbReference>
<dbReference type="AlphaFoldDB" id="A0A4D6MIF9"/>
<reference evidence="1 2" key="1">
    <citation type="submission" date="2019-04" db="EMBL/GenBank/DDBJ databases">
        <title>An improved genome assembly and genetic linkage map for asparagus bean, Vigna unguiculata ssp. sesquipedialis.</title>
        <authorList>
            <person name="Xia Q."/>
            <person name="Zhang R."/>
            <person name="Dong Y."/>
        </authorList>
    </citation>
    <scope>NUCLEOTIDE SEQUENCE [LARGE SCALE GENOMIC DNA]</scope>
    <source>
        <tissue evidence="1">Leaf</tissue>
    </source>
</reference>
<dbReference type="Proteomes" id="UP000501690">
    <property type="component" value="Linkage Group LG7"/>
</dbReference>
<sequence>MLAFFQVREARVSSLDMNLCVGLREQWRKFDNLTQASGACLSKSIRTLSDAARVVAQATSSCFEREFISLRRGGIA</sequence>
<evidence type="ECO:0000313" key="2">
    <source>
        <dbReference type="Proteomes" id="UP000501690"/>
    </source>
</evidence>
<evidence type="ECO:0000313" key="1">
    <source>
        <dbReference type="EMBL" id="QCE00352.1"/>
    </source>
</evidence>